<comment type="caution">
    <text evidence="9">The sequence shown here is derived from an EMBL/GenBank/DDBJ whole genome shotgun (WGS) entry which is preliminary data.</text>
</comment>
<keyword evidence="3" id="KW-0812">Transmembrane</keyword>
<keyword evidence="2" id="KW-0418">Kinase</keyword>
<evidence type="ECO:0000256" key="7">
    <source>
        <dbReference type="ARBA" id="ARBA00023180"/>
    </source>
</evidence>
<dbReference type="PANTHER" id="PTHR27009">
    <property type="entry name" value="RUST RESISTANCE KINASE LR10-RELATED"/>
    <property type="match status" value="1"/>
</dbReference>
<name>A0A978VE04_ZIZJJ</name>
<evidence type="ECO:0000256" key="6">
    <source>
        <dbReference type="ARBA" id="ARBA00023136"/>
    </source>
</evidence>
<evidence type="ECO:0000256" key="8">
    <source>
        <dbReference type="SAM" id="MobiDB-lite"/>
    </source>
</evidence>
<comment type="subcellular location">
    <subcellularLocation>
        <location evidence="1">Membrane</location>
        <topology evidence="1">Single-pass type I membrane protein</topology>
    </subcellularLocation>
</comment>
<dbReference type="InterPro" id="IPR045874">
    <property type="entry name" value="LRK10/LRL21-25-like"/>
</dbReference>
<sequence>MGHFKATFAELQLILPYSGQMSHPLYVDAAPCTNNATNTSSSTLAPYSYVYVGWLNSSELRPSCQIEHMSFIASKGLIHGDEKLSYEDVHNQLVYGFELSWLRGRETPDRPLCFLDPSNQVRCGARKICTYFAVIGFMPMICAQQSNIQRITYRTLFFLSHFELLIKIIDPKFAPEDRSSEMYFPDWVYDQVSKENDTELEISMEEERKLEKKMIIVALWCIQMRPSYRPSMSKVIEMLEGEIESLELPPKPFLCPQGIETEDFRETTNSAYSSGLSGDSLESNQLLSNSNKGD</sequence>
<reference evidence="9" key="1">
    <citation type="journal article" date="2021" name="Front. Plant Sci.">
        <title>Chromosome-Scale Genome Assembly for Chinese Sour Jujube and Insights Into Its Genome Evolution and Domestication Signature.</title>
        <authorList>
            <person name="Shen L.-Y."/>
            <person name="Luo H."/>
            <person name="Wang X.-L."/>
            <person name="Wang X.-M."/>
            <person name="Qiu X.-J."/>
            <person name="Liu H."/>
            <person name="Zhou S.-S."/>
            <person name="Jia K.-H."/>
            <person name="Nie S."/>
            <person name="Bao Y.-T."/>
            <person name="Zhang R.-G."/>
            <person name="Yun Q.-Z."/>
            <person name="Chai Y.-H."/>
            <person name="Lu J.-Y."/>
            <person name="Li Y."/>
            <person name="Zhao S.-W."/>
            <person name="Mao J.-F."/>
            <person name="Jia S.-G."/>
            <person name="Mao Y.-M."/>
        </authorList>
    </citation>
    <scope>NUCLEOTIDE SEQUENCE</scope>
    <source>
        <strain evidence="9">AT0</strain>
        <tissue evidence="9">Leaf</tissue>
    </source>
</reference>
<keyword evidence="4" id="KW-0732">Signal</keyword>
<gene>
    <name evidence="9" type="ORF">FEM48_Zijuj05G0088400</name>
</gene>
<feature type="region of interest" description="Disordered" evidence="8">
    <location>
        <begin position="266"/>
        <end position="294"/>
    </location>
</feature>
<evidence type="ECO:0000313" key="10">
    <source>
        <dbReference type="Proteomes" id="UP000813462"/>
    </source>
</evidence>
<evidence type="ECO:0000256" key="2">
    <source>
        <dbReference type="ARBA" id="ARBA00022527"/>
    </source>
</evidence>
<keyword evidence="5" id="KW-1133">Transmembrane helix</keyword>
<keyword evidence="2" id="KW-0723">Serine/threonine-protein kinase</keyword>
<accession>A0A978VE04</accession>
<dbReference type="AlphaFoldDB" id="A0A978VE04"/>
<feature type="compositionally biased region" description="Polar residues" evidence="8">
    <location>
        <begin position="267"/>
        <end position="277"/>
    </location>
</feature>
<proteinExistence type="predicted"/>
<feature type="compositionally biased region" description="Low complexity" evidence="8">
    <location>
        <begin position="280"/>
        <end position="294"/>
    </location>
</feature>
<protein>
    <submittedName>
        <fullName evidence="9">Uncharacterized protein</fullName>
    </submittedName>
</protein>
<dbReference type="GO" id="GO:0016020">
    <property type="term" value="C:membrane"/>
    <property type="evidence" value="ECO:0007669"/>
    <property type="project" value="UniProtKB-SubCell"/>
</dbReference>
<organism evidence="9 10">
    <name type="scientific">Ziziphus jujuba var. spinosa</name>
    <dbReference type="NCBI Taxonomy" id="714518"/>
    <lineage>
        <taxon>Eukaryota</taxon>
        <taxon>Viridiplantae</taxon>
        <taxon>Streptophyta</taxon>
        <taxon>Embryophyta</taxon>
        <taxon>Tracheophyta</taxon>
        <taxon>Spermatophyta</taxon>
        <taxon>Magnoliopsida</taxon>
        <taxon>eudicotyledons</taxon>
        <taxon>Gunneridae</taxon>
        <taxon>Pentapetalae</taxon>
        <taxon>rosids</taxon>
        <taxon>fabids</taxon>
        <taxon>Rosales</taxon>
        <taxon>Rhamnaceae</taxon>
        <taxon>Paliureae</taxon>
        <taxon>Ziziphus</taxon>
    </lineage>
</organism>
<evidence type="ECO:0000256" key="3">
    <source>
        <dbReference type="ARBA" id="ARBA00022692"/>
    </source>
</evidence>
<keyword evidence="6" id="KW-0472">Membrane</keyword>
<evidence type="ECO:0000256" key="4">
    <source>
        <dbReference type="ARBA" id="ARBA00022729"/>
    </source>
</evidence>
<keyword evidence="2" id="KW-0808">Transferase</keyword>
<evidence type="ECO:0000313" key="9">
    <source>
        <dbReference type="EMBL" id="KAH7528593.1"/>
    </source>
</evidence>
<dbReference type="Proteomes" id="UP000813462">
    <property type="component" value="Unassembled WGS sequence"/>
</dbReference>
<keyword evidence="7" id="KW-0325">Glycoprotein</keyword>
<dbReference type="EMBL" id="JAEACU010000005">
    <property type="protein sequence ID" value="KAH7528593.1"/>
    <property type="molecule type" value="Genomic_DNA"/>
</dbReference>
<evidence type="ECO:0000256" key="1">
    <source>
        <dbReference type="ARBA" id="ARBA00004479"/>
    </source>
</evidence>
<dbReference type="GO" id="GO:0004674">
    <property type="term" value="F:protein serine/threonine kinase activity"/>
    <property type="evidence" value="ECO:0007669"/>
    <property type="project" value="UniProtKB-KW"/>
</dbReference>
<evidence type="ECO:0000256" key="5">
    <source>
        <dbReference type="ARBA" id="ARBA00022989"/>
    </source>
</evidence>
<dbReference type="Gene3D" id="1.10.510.10">
    <property type="entry name" value="Transferase(Phosphotransferase) domain 1"/>
    <property type="match status" value="1"/>
</dbReference>